<feature type="chain" id="PRO_5022149869" evidence="1">
    <location>
        <begin position="18"/>
        <end position="230"/>
    </location>
</feature>
<name>A0A510XV81_9GAMM</name>
<comment type="caution">
    <text evidence="2">The sequence shown here is derived from an EMBL/GenBank/DDBJ whole genome shotgun (WGS) entry which is preliminary data.</text>
</comment>
<feature type="signal peptide" evidence="1">
    <location>
        <begin position="1"/>
        <end position="17"/>
    </location>
</feature>
<gene>
    <name evidence="2" type="ORF">PES01_18000</name>
</gene>
<protein>
    <submittedName>
        <fullName evidence="2">Uncharacterized protein</fullName>
    </submittedName>
</protein>
<proteinExistence type="predicted"/>
<evidence type="ECO:0000313" key="2">
    <source>
        <dbReference type="EMBL" id="GEK54955.1"/>
    </source>
</evidence>
<dbReference type="EMBL" id="BJUM01000015">
    <property type="protein sequence ID" value="GEK54955.1"/>
    <property type="molecule type" value="Genomic_DNA"/>
</dbReference>
<dbReference type="AlphaFoldDB" id="A0A510XV81"/>
<evidence type="ECO:0000313" key="3">
    <source>
        <dbReference type="Proteomes" id="UP000321419"/>
    </source>
</evidence>
<reference evidence="2 3" key="1">
    <citation type="submission" date="2019-07" db="EMBL/GenBank/DDBJ databases">
        <title>Whole genome shotgun sequence of Pseudoalteromonas espejiana NBRC 102222.</title>
        <authorList>
            <person name="Hosoyama A."/>
            <person name="Uohara A."/>
            <person name="Ohji S."/>
            <person name="Ichikawa N."/>
        </authorList>
    </citation>
    <scope>NUCLEOTIDE SEQUENCE [LARGE SCALE GENOMIC DNA]</scope>
    <source>
        <strain evidence="2 3">NBRC 102222</strain>
    </source>
</reference>
<organism evidence="2 3">
    <name type="scientific">Pseudoalteromonas espejiana</name>
    <dbReference type="NCBI Taxonomy" id="28107"/>
    <lineage>
        <taxon>Bacteria</taxon>
        <taxon>Pseudomonadati</taxon>
        <taxon>Pseudomonadota</taxon>
        <taxon>Gammaproteobacteria</taxon>
        <taxon>Alteromonadales</taxon>
        <taxon>Pseudoalteromonadaceae</taxon>
        <taxon>Pseudoalteromonas</taxon>
    </lineage>
</organism>
<accession>A0A510XV81</accession>
<dbReference type="OrthoDB" id="5770735at2"/>
<dbReference type="Proteomes" id="UP000321419">
    <property type="component" value="Unassembled WGS sequence"/>
</dbReference>
<keyword evidence="1" id="KW-0732">Signal</keyword>
<sequence>MKHILLLFILLSSAALANTPQHNSHNTHKPHSYVGFHGMALISAGDKVLASHMPLYAPPHDYQIVYEVTTRDTHFNKIKSVLKKAATEQGQITILPTKFDLNLLINKKTPTLNLTVFNGHFERGGKALFTTKLTFKNPLYVEKITTSKVHKNAFELIKLTEQQGLVIHKIQSKPSYDSLSLVPLSRGEYNRELKCEAALNTSVNAALKNTLEACFKSVPRYLETKDFAVN</sequence>
<evidence type="ECO:0000256" key="1">
    <source>
        <dbReference type="SAM" id="SignalP"/>
    </source>
</evidence>
<keyword evidence="3" id="KW-1185">Reference proteome</keyword>